<dbReference type="Proteomes" id="UP001253193">
    <property type="component" value="Unassembled WGS sequence"/>
</dbReference>
<evidence type="ECO:0000313" key="1">
    <source>
        <dbReference type="EMBL" id="MDS1821526.1"/>
    </source>
</evidence>
<dbReference type="Pfam" id="PF26211">
    <property type="entry name" value="Phage_phiTE_072"/>
    <property type="match status" value="1"/>
</dbReference>
<dbReference type="EMBL" id="JAUHGG010000003">
    <property type="protein sequence ID" value="MDS1821526.1"/>
    <property type="molecule type" value="Genomic_DNA"/>
</dbReference>
<name>A0AAW8Q112_VIBPH</name>
<protein>
    <submittedName>
        <fullName evidence="1">Uncharacterized protein</fullName>
    </submittedName>
</protein>
<dbReference type="AlphaFoldDB" id="A0AAW8Q112"/>
<dbReference type="RefSeq" id="WP_311020430.1">
    <property type="nucleotide sequence ID" value="NZ_JAUHGG010000003.1"/>
</dbReference>
<reference evidence="1" key="1">
    <citation type="submission" date="2023-06" db="EMBL/GenBank/DDBJ databases">
        <title>Genomic Diversity of Vibrio spp. and Metagenomic Analysis of Pathogens in Florida Gulf Coastal Waters Following Hurricane Ian.</title>
        <authorList>
            <person name="Brumfield K.D."/>
        </authorList>
    </citation>
    <scope>NUCLEOTIDE SEQUENCE</scope>
    <source>
        <strain evidence="1">WBS2B-138</strain>
    </source>
</reference>
<gene>
    <name evidence="1" type="ORF">QX249_12710</name>
</gene>
<accession>A0AAW8Q112</accession>
<proteinExistence type="predicted"/>
<evidence type="ECO:0000313" key="2">
    <source>
        <dbReference type="Proteomes" id="UP001253193"/>
    </source>
</evidence>
<organism evidence="1 2">
    <name type="scientific">Vibrio parahaemolyticus</name>
    <dbReference type="NCBI Taxonomy" id="670"/>
    <lineage>
        <taxon>Bacteria</taxon>
        <taxon>Pseudomonadati</taxon>
        <taxon>Pseudomonadota</taxon>
        <taxon>Gammaproteobacteria</taxon>
        <taxon>Vibrionales</taxon>
        <taxon>Vibrionaceae</taxon>
        <taxon>Vibrio</taxon>
    </lineage>
</organism>
<dbReference type="InterPro" id="IPR058701">
    <property type="entry name" value="PhiTE_072-like"/>
</dbReference>
<comment type="caution">
    <text evidence="1">The sequence shown here is derived from an EMBL/GenBank/DDBJ whole genome shotgun (WGS) entry which is preliminary data.</text>
</comment>
<sequence>MMAVTSEDAKLYRVGGGSAIFFVDFRPTGVSMSVQSQHGDFSGSWYIGEGACPREFLIAANFETTMERLAGKSFMVEAPELYEDYIKSQVQECLNDEEINEDEAKEALEDLLNTEFSEGELYRYEILNKECFEKIFGEDEYFSVQKKVNPHCIQFWEKYWTPFVECLKGEIEG</sequence>